<evidence type="ECO:0000313" key="2">
    <source>
        <dbReference type="Proteomes" id="UP000002035"/>
    </source>
</evidence>
<reference evidence="2" key="1">
    <citation type="journal article" date="2012" name="MBio">
        <title>Comparative genome analysis of Trichophyton rubrum and related dermatophytes reveals candidate genes involved in infection.</title>
        <authorList>
            <person name="Martinez D.A."/>
            <person name="Oliver B.G."/>
            <person name="Graeser Y."/>
            <person name="Goldberg J.M."/>
            <person name="Li W."/>
            <person name="Martinez-Rossi N.M."/>
            <person name="Monod M."/>
            <person name="Shelest E."/>
            <person name="Barton R.C."/>
            <person name="Birch E."/>
            <person name="Brakhage A.A."/>
            <person name="Chen Z."/>
            <person name="Gurr S.J."/>
            <person name="Heiman D."/>
            <person name="Heitman J."/>
            <person name="Kosti I."/>
            <person name="Rossi A."/>
            <person name="Saif S."/>
            <person name="Samalova M."/>
            <person name="Saunders C.W."/>
            <person name="Shea T."/>
            <person name="Summerbell R.C."/>
            <person name="Xu J."/>
            <person name="Young S."/>
            <person name="Zeng Q."/>
            <person name="Birren B.W."/>
            <person name="Cuomo C.A."/>
            <person name="White T.C."/>
        </authorList>
    </citation>
    <scope>NUCLEOTIDE SEQUENCE [LARGE SCALE GENOMIC DNA]</scope>
    <source>
        <strain evidence="2">ATCC MYA-4605 / CBS 113480</strain>
    </source>
</reference>
<proteinExistence type="predicted"/>
<dbReference type="VEuPathDB" id="FungiDB:MCYG_01156"/>
<protein>
    <submittedName>
        <fullName evidence="1">Uncharacterized protein</fullName>
    </submittedName>
</protein>
<accession>C5FEX4</accession>
<evidence type="ECO:0000313" key="1">
    <source>
        <dbReference type="EMBL" id="EEQ28268.1"/>
    </source>
</evidence>
<name>C5FEX4_ARTOC</name>
<dbReference type="EMBL" id="DS995701">
    <property type="protein sequence ID" value="EEQ28268.1"/>
    <property type="molecule type" value="Genomic_DNA"/>
</dbReference>
<dbReference type="HOGENOM" id="CLU_1219433_0_0_1"/>
<organism evidence="1 2">
    <name type="scientific">Arthroderma otae (strain ATCC MYA-4605 / CBS 113480)</name>
    <name type="common">Microsporum canis</name>
    <dbReference type="NCBI Taxonomy" id="554155"/>
    <lineage>
        <taxon>Eukaryota</taxon>
        <taxon>Fungi</taxon>
        <taxon>Dikarya</taxon>
        <taxon>Ascomycota</taxon>
        <taxon>Pezizomycotina</taxon>
        <taxon>Eurotiomycetes</taxon>
        <taxon>Eurotiomycetidae</taxon>
        <taxon>Onygenales</taxon>
        <taxon>Arthrodermataceae</taxon>
        <taxon>Microsporum</taxon>
    </lineage>
</organism>
<keyword evidence="2" id="KW-1185">Reference proteome</keyword>
<dbReference type="AlphaFoldDB" id="C5FEX4"/>
<dbReference type="RefSeq" id="XP_002851052.1">
    <property type="nucleotide sequence ID" value="XM_002851006.1"/>
</dbReference>
<sequence length="227" mass="25625">MPCFFSPPFPPPLHAFLPSHWYLTPCCKGQNNAKYVASAANRQQDWTDLIAGQHGFWGRNIPSDKSNPQRPQSTGYVAADRPYGMVGLLIYPRKKTSISSSRSITNGLHRSLFPTSPSNRRSILSLPQTALSLIPSTSTESDLTFKRDSRSEKPKLEPVLSRDNNLANQKRKYIYKKKEKTISRSKADLNPITTNNQLQLARRALLCQVIGSDQNKLSYHVYAGRRH</sequence>
<dbReference type="Proteomes" id="UP000002035">
    <property type="component" value="Unassembled WGS sequence"/>
</dbReference>
<gene>
    <name evidence="1" type="ORF">MCYG_01156</name>
</gene>
<dbReference type="GeneID" id="9228513"/>